<dbReference type="EMBL" id="JAFFZE010000036">
    <property type="protein sequence ID" value="MCT2588256.1"/>
    <property type="molecule type" value="Genomic_DNA"/>
</dbReference>
<organism evidence="2 3">
    <name type="scientific">Actinophytocola gossypii</name>
    <dbReference type="NCBI Taxonomy" id="2812003"/>
    <lineage>
        <taxon>Bacteria</taxon>
        <taxon>Bacillati</taxon>
        <taxon>Actinomycetota</taxon>
        <taxon>Actinomycetes</taxon>
        <taxon>Pseudonocardiales</taxon>
        <taxon>Pseudonocardiaceae</taxon>
    </lineage>
</organism>
<evidence type="ECO:0008006" key="4">
    <source>
        <dbReference type="Google" id="ProtNLM"/>
    </source>
</evidence>
<reference evidence="2 3" key="1">
    <citation type="submission" date="2021-02" db="EMBL/GenBank/DDBJ databases">
        <title>Actinophytocola xerophila sp. nov., isolated from soil of cotton cropping field.</title>
        <authorList>
            <person name="Huang R."/>
            <person name="Chen X."/>
            <person name="Ge X."/>
            <person name="Liu W."/>
        </authorList>
    </citation>
    <scope>NUCLEOTIDE SEQUENCE [LARGE SCALE GENOMIC DNA]</scope>
    <source>
        <strain evidence="2 3">S1-96</strain>
    </source>
</reference>
<accession>A0ABT2JKE7</accession>
<keyword evidence="1" id="KW-1133">Transmembrane helix</keyword>
<feature type="transmembrane region" description="Helical" evidence="1">
    <location>
        <begin position="52"/>
        <end position="74"/>
    </location>
</feature>
<keyword evidence="1" id="KW-0812">Transmembrane</keyword>
<sequence length="83" mass="9125">MNTFDWVMPILQILIPGFCAIAAFGVAVWSLRVAYGKKTKPEVRMHAYRTFCLAWATIFNLACVTGVAGCVTGLPRLYEAGLL</sequence>
<name>A0ABT2JKE7_9PSEU</name>
<keyword evidence="1" id="KW-0472">Membrane</keyword>
<keyword evidence="3" id="KW-1185">Reference proteome</keyword>
<gene>
    <name evidence="2" type="ORF">JT362_34615</name>
</gene>
<protein>
    <recommendedName>
        <fullName evidence="4">DUF2516 family protein</fullName>
    </recommendedName>
</protein>
<feature type="transmembrane region" description="Helical" evidence="1">
    <location>
        <begin position="6"/>
        <end position="31"/>
    </location>
</feature>
<evidence type="ECO:0000256" key="1">
    <source>
        <dbReference type="SAM" id="Phobius"/>
    </source>
</evidence>
<comment type="caution">
    <text evidence="2">The sequence shown here is derived from an EMBL/GenBank/DDBJ whole genome shotgun (WGS) entry which is preliminary data.</text>
</comment>
<dbReference type="Proteomes" id="UP001156441">
    <property type="component" value="Unassembled WGS sequence"/>
</dbReference>
<evidence type="ECO:0000313" key="3">
    <source>
        <dbReference type="Proteomes" id="UP001156441"/>
    </source>
</evidence>
<dbReference type="RefSeq" id="WP_260196218.1">
    <property type="nucleotide sequence ID" value="NZ_JAFFZE010000036.1"/>
</dbReference>
<proteinExistence type="predicted"/>
<evidence type="ECO:0000313" key="2">
    <source>
        <dbReference type="EMBL" id="MCT2588256.1"/>
    </source>
</evidence>